<evidence type="ECO:0000256" key="1">
    <source>
        <dbReference type="ARBA" id="ARBA00035644"/>
    </source>
</evidence>
<keyword evidence="4" id="KW-1185">Reference proteome</keyword>
<proteinExistence type="inferred from homology"/>
<feature type="domain" description="FAD-binding FR-type" evidence="2">
    <location>
        <begin position="3"/>
        <end position="134"/>
    </location>
</feature>
<evidence type="ECO:0000313" key="3">
    <source>
        <dbReference type="EMBL" id="MEN5380041.1"/>
    </source>
</evidence>
<dbReference type="InterPro" id="IPR017927">
    <property type="entry name" value="FAD-bd_FR_type"/>
</dbReference>
<dbReference type="CDD" id="cd06193">
    <property type="entry name" value="siderophore_interacting"/>
    <property type="match status" value="1"/>
</dbReference>
<gene>
    <name evidence="3" type="ORF">ABE541_22425</name>
</gene>
<dbReference type="PROSITE" id="PS51384">
    <property type="entry name" value="FAD_FR"/>
    <property type="match status" value="1"/>
</dbReference>
<dbReference type="InterPro" id="IPR017938">
    <property type="entry name" value="Riboflavin_synthase-like_b-brl"/>
</dbReference>
<protein>
    <submittedName>
        <fullName evidence="3">Siderophore-interacting protein</fullName>
    </submittedName>
</protein>
<sequence>MRKIRFVFTVKRKEFLTPHMIRVVFGISNEQAVLLTHIKSGSNNKIFIPPADRNVIYFPEKESETRPELLASIRTYTNRKIDLKKKELTIDFVSHGDNGPASAWALKAKPGDALGIGMKESMKPLVPEADSYLLIGDATALPVISAILEKLKTGIDVKVILEVSAKEDRINIPSSANVDIDWLYNPHPEKGSKLASTVKTFKFAKADLRNYVYLAAEYATVKELRNYFKTDLEWDPQMIYSCSYWKSGESESAYL</sequence>
<dbReference type="SUPFAM" id="SSF63380">
    <property type="entry name" value="Riboflavin synthase domain-like"/>
    <property type="match status" value="1"/>
</dbReference>
<dbReference type="Pfam" id="PF08021">
    <property type="entry name" value="FAD_binding_9"/>
    <property type="match status" value="1"/>
</dbReference>
<dbReference type="Gene3D" id="3.40.50.80">
    <property type="entry name" value="Nucleotide-binding domain of ferredoxin-NADP reductase (FNR) module"/>
    <property type="match status" value="1"/>
</dbReference>
<evidence type="ECO:0000313" key="4">
    <source>
        <dbReference type="Proteomes" id="UP001409291"/>
    </source>
</evidence>
<dbReference type="PANTHER" id="PTHR30157:SF0">
    <property type="entry name" value="NADPH-DEPENDENT FERRIC-CHELATE REDUCTASE"/>
    <property type="match status" value="1"/>
</dbReference>
<dbReference type="InterPro" id="IPR013113">
    <property type="entry name" value="SIP_FAD-bd"/>
</dbReference>
<dbReference type="InterPro" id="IPR039261">
    <property type="entry name" value="FNR_nucleotide-bd"/>
</dbReference>
<reference evidence="3 4" key="1">
    <citation type="submission" date="2024-04" db="EMBL/GenBank/DDBJ databases">
        <title>WGS of bacteria from Torrens River.</title>
        <authorList>
            <person name="Wyrsch E.R."/>
            <person name="Drigo B."/>
        </authorList>
    </citation>
    <scope>NUCLEOTIDE SEQUENCE [LARGE SCALE GENOMIC DNA]</scope>
    <source>
        <strain evidence="3 4">TWI391</strain>
    </source>
</reference>
<comment type="similarity">
    <text evidence="1">Belongs to the SIP oxidoreductase family.</text>
</comment>
<dbReference type="Gene3D" id="2.40.30.10">
    <property type="entry name" value="Translation factors"/>
    <property type="match status" value="1"/>
</dbReference>
<dbReference type="InterPro" id="IPR039374">
    <property type="entry name" value="SIP_fam"/>
</dbReference>
<dbReference type="Proteomes" id="UP001409291">
    <property type="component" value="Unassembled WGS sequence"/>
</dbReference>
<dbReference type="PANTHER" id="PTHR30157">
    <property type="entry name" value="FERRIC REDUCTASE, NADPH-DEPENDENT"/>
    <property type="match status" value="1"/>
</dbReference>
<dbReference type="EMBL" id="JBDJNQ010000013">
    <property type="protein sequence ID" value="MEN5380041.1"/>
    <property type="molecule type" value="Genomic_DNA"/>
</dbReference>
<dbReference type="InterPro" id="IPR007037">
    <property type="entry name" value="SIP_rossman_dom"/>
</dbReference>
<comment type="caution">
    <text evidence="3">The sequence shown here is derived from an EMBL/GenBank/DDBJ whole genome shotgun (WGS) entry which is preliminary data.</text>
</comment>
<evidence type="ECO:0000259" key="2">
    <source>
        <dbReference type="PROSITE" id="PS51384"/>
    </source>
</evidence>
<organism evidence="3 4">
    <name type="scientific">Sphingobacterium kitahiroshimense</name>
    <dbReference type="NCBI Taxonomy" id="470446"/>
    <lineage>
        <taxon>Bacteria</taxon>
        <taxon>Pseudomonadati</taxon>
        <taxon>Bacteroidota</taxon>
        <taxon>Sphingobacteriia</taxon>
        <taxon>Sphingobacteriales</taxon>
        <taxon>Sphingobacteriaceae</taxon>
        <taxon>Sphingobacterium</taxon>
    </lineage>
</organism>
<dbReference type="RefSeq" id="WP_346582897.1">
    <property type="nucleotide sequence ID" value="NZ_JBDJNQ010000013.1"/>
</dbReference>
<accession>A0ABV0BZF3</accession>
<dbReference type="Pfam" id="PF04954">
    <property type="entry name" value="SIP"/>
    <property type="match status" value="1"/>
</dbReference>
<name>A0ABV0BZF3_9SPHI</name>